<accession>A0A542EJ90</accession>
<evidence type="ECO:0000313" key="3">
    <source>
        <dbReference type="EMBL" id="TQJ15408.1"/>
    </source>
</evidence>
<gene>
    <name evidence="3" type="ORF">FB459_2959</name>
</gene>
<feature type="domain" description="TY-Chap N-terminal" evidence="2">
    <location>
        <begin position="9"/>
        <end position="125"/>
    </location>
</feature>
<dbReference type="AlphaFoldDB" id="A0A542EJ90"/>
<dbReference type="Proteomes" id="UP000320806">
    <property type="component" value="Unassembled WGS sequence"/>
</dbReference>
<dbReference type="EMBL" id="VFMO01000001">
    <property type="protein sequence ID" value="TQJ15408.1"/>
    <property type="molecule type" value="Genomic_DNA"/>
</dbReference>
<evidence type="ECO:0000259" key="2">
    <source>
        <dbReference type="Pfam" id="PF22552"/>
    </source>
</evidence>
<comment type="caution">
    <text evidence="3">The sequence shown here is derived from an EMBL/GenBank/DDBJ whole genome shotgun (WGS) entry which is preliminary data.</text>
</comment>
<dbReference type="RefSeq" id="WP_141928986.1">
    <property type="nucleotide sequence ID" value="NZ_BAABCI010000013.1"/>
</dbReference>
<evidence type="ECO:0000313" key="4">
    <source>
        <dbReference type="Proteomes" id="UP000320806"/>
    </source>
</evidence>
<name>A0A542EJ90_9MICO</name>
<evidence type="ECO:0000256" key="1">
    <source>
        <dbReference type="SAM" id="MobiDB-lite"/>
    </source>
</evidence>
<dbReference type="Pfam" id="PF22552">
    <property type="entry name" value="TY-Chap3"/>
    <property type="match status" value="1"/>
</dbReference>
<reference evidence="3 4" key="1">
    <citation type="submission" date="2019-06" db="EMBL/GenBank/DDBJ databases">
        <title>Sequencing the genomes of 1000 actinobacteria strains.</title>
        <authorList>
            <person name="Klenk H.-P."/>
        </authorList>
    </citation>
    <scope>NUCLEOTIDE SEQUENCE [LARGE SCALE GENOMIC DNA]</scope>
    <source>
        <strain evidence="3 4">DSM 19828</strain>
    </source>
</reference>
<organism evidence="3 4">
    <name type="scientific">Yimella lutea</name>
    <dbReference type="NCBI Taxonomy" id="587872"/>
    <lineage>
        <taxon>Bacteria</taxon>
        <taxon>Bacillati</taxon>
        <taxon>Actinomycetota</taxon>
        <taxon>Actinomycetes</taxon>
        <taxon>Micrococcales</taxon>
        <taxon>Dermacoccaceae</taxon>
        <taxon>Yimella</taxon>
    </lineage>
</organism>
<dbReference type="InterPro" id="IPR054344">
    <property type="entry name" value="TY-Chap_N"/>
</dbReference>
<feature type="region of interest" description="Disordered" evidence="1">
    <location>
        <begin position="150"/>
        <end position="169"/>
    </location>
</feature>
<dbReference type="OrthoDB" id="3477487at2"/>
<sequence>MSVQQAGLGWEEFTTQLARAIRELPDRGFLVVQDGATHAYVQFAADHDAVAAECTSNSNQQLTHPADDNGEQLLAESGWTLYADAQPNWTFRLDLPAITARFDQLAHSCVVALRDVYGTSTPEQLSYTAWREPEVMHSGRTYTDEEISSLDAGQNPLPVESLTIPMTRR</sequence>
<keyword evidence="4" id="KW-1185">Reference proteome</keyword>
<protein>
    <recommendedName>
        <fullName evidence="2">TY-Chap N-terminal domain-containing protein</fullName>
    </recommendedName>
</protein>
<proteinExistence type="predicted"/>